<protein>
    <submittedName>
        <fullName evidence="2">Alpha/beta hydrolase</fullName>
    </submittedName>
</protein>
<gene>
    <name evidence="2" type="ORF">H6A20_10755</name>
</gene>
<dbReference type="EMBL" id="JACJKS010000018">
    <property type="protein sequence ID" value="MBM6949129.1"/>
    <property type="molecule type" value="Genomic_DNA"/>
</dbReference>
<dbReference type="AlphaFoldDB" id="A0A938XE88"/>
<dbReference type="InterPro" id="IPR000073">
    <property type="entry name" value="AB_hydrolase_1"/>
</dbReference>
<dbReference type="Proteomes" id="UP000705508">
    <property type="component" value="Unassembled WGS sequence"/>
</dbReference>
<dbReference type="InterPro" id="IPR050266">
    <property type="entry name" value="AB_hydrolase_sf"/>
</dbReference>
<evidence type="ECO:0000313" key="3">
    <source>
        <dbReference type="Proteomes" id="UP000705508"/>
    </source>
</evidence>
<dbReference type="GO" id="GO:0016787">
    <property type="term" value="F:hydrolase activity"/>
    <property type="evidence" value="ECO:0007669"/>
    <property type="project" value="UniProtKB-KW"/>
</dbReference>
<comment type="caution">
    <text evidence="2">The sequence shown here is derived from an EMBL/GenBank/DDBJ whole genome shotgun (WGS) entry which is preliminary data.</text>
</comment>
<name>A0A938XE88_9CLOT</name>
<dbReference type="SUPFAM" id="SSF53474">
    <property type="entry name" value="alpha/beta-Hydrolases"/>
    <property type="match status" value="1"/>
</dbReference>
<dbReference type="Pfam" id="PF12697">
    <property type="entry name" value="Abhydrolase_6"/>
    <property type="match status" value="1"/>
</dbReference>
<evidence type="ECO:0000259" key="1">
    <source>
        <dbReference type="Pfam" id="PF12697"/>
    </source>
</evidence>
<keyword evidence="2" id="KW-0378">Hydrolase</keyword>
<dbReference type="GO" id="GO:0016020">
    <property type="term" value="C:membrane"/>
    <property type="evidence" value="ECO:0007669"/>
    <property type="project" value="TreeGrafter"/>
</dbReference>
<dbReference type="Gene3D" id="3.40.50.1820">
    <property type="entry name" value="alpha/beta hydrolase"/>
    <property type="match status" value="1"/>
</dbReference>
<proteinExistence type="predicted"/>
<reference evidence="2" key="1">
    <citation type="submission" date="2020-08" db="EMBL/GenBank/DDBJ databases">
        <authorList>
            <person name="Cejkova D."/>
            <person name="Kubasova T."/>
            <person name="Jahodarova E."/>
            <person name="Rychlik I."/>
        </authorList>
    </citation>
    <scope>NUCLEOTIDE SEQUENCE</scope>
    <source>
        <strain evidence="2">An582</strain>
    </source>
</reference>
<accession>A0A938XE88</accession>
<feature type="domain" description="AB hydrolase-1" evidence="1">
    <location>
        <begin position="28"/>
        <end position="136"/>
    </location>
</feature>
<dbReference type="RefSeq" id="WP_204907132.1">
    <property type="nucleotide sequence ID" value="NZ_JACJKS010000018.1"/>
</dbReference>
<evidence type="ECO:0000313" key="2">
    <source>
        <dbReference type="EMBL" id="MBM6949129.1"/>
    </source>
</evidence>
<reference evidence="2" key="2">
    <citation type="journal article" date="2021" name="Sci. Rep.">
        <title>The distribution of antibiotic resistance genes in chicken gut microbiota commensals.</title>
        <authorList>
            <person name="Juricova H."/>
            <person name="Matiasovicova J."/>
            <person name="Kubasova T."/>
            <person name="Cejkova D."/>
            <person name="Rychlik I."/>
        </authorList>
    </citation>
    <scope>NUCLEOTIDE SEQUENCE</scope>
    <source>
        <strain evidence="2">An582</strain>
    </source>
</reference>
<dbReference type="PANTHER" id="PTHR43798:SF33">
    <property type="entry name" value="HYDROLASE, PUTATIVE (AFU_ORTHOLOGUE AFUA_2G14860)-RELATED"/>
    <property type="match status" value="1"/>
</dbReference>
<organism evidence="2 3">
    <name type="scientific">Mordavella massiliensis</name>
    <dbReference type="NCBI Taxonomy" id="1871024"/>
    <lineage>
        <taxon>Bacteria</taxon>
        <taxon>Bacillati</taxon>
        <taxon>Bacillota</taxon>
        <taxon>Clostridia</taxon>
        <taxon>Eubacteriales</taxon>
        <taxon>Clostridiaceae</taxon>
        <taxon>Mordavella</taxon>
    </lineage>
</organism>
<sequence length="309" mass="35716">MKIHNAQYKIDDSSILNYYEVGTAKNKLLLLHAQGTNSCSFDNVVTKLAKHYHVYLVDYYGHGKSSHNPEKYNLVSIGNDIIDFIENVICDSVAVLGHSSGGLIAAYIAAQSPRCIKLILEDPPFFSSWGERRYNTYNYKDLSSVCHNFLLQDEEKDFVYYYFKNQYCWNFFPDESRETVREKLSGFALKYRTKHPDKNLKVLFWPKKFLEGFNGLQYYDPHFGEAFYNDSFNDTVDYNDLLSKIKCKTLFMKANTTIGENGLLQGALSDEDLQRVNSLIENMKIQRFDCGHGIHTEKANQFVEAIIQI</sequence>
<dbReference type="PANTHER" id="PTHR43798">
    <property type="entry name" value="MONOACYLGLYCEROL LIPASE"/>
    <property type="match status" value="1"/>
</dbReference>
<dbReference type="InterPro" id="IPR029058">
    <property type="entry name" value="AB_hydrolase_fold"/>
</dbReference>